<gene>
    <name evidence="2" type="ordered locus">Pogu_2252</name>
</gene>
<evidence type="ECO:0000256" key="1">
    <source>
        <dbReference type="SAM" id="Phobius"/>
    </source>
</evidence>
<protein>
    <submittedName>
        <fullName evidence="2">Uncharacterized protein</fullName>
    </submittedName>
</protein>
<dbReference type="HOGENOM" id="CLU_2152720_0_0_2"/>
<dbReference type="STRING" id="698757.Pogu_2252"/>
<name>H6QD11_PYROT</name>
<keyword evidence="1" id="KW-0472">Membrane</keyword>
<feature type="transmembrane region" description="Helical" evidence="1">
    <location>
        <begin position="12"/>
        <end position="32"/>
    </location>
</feature>
<proteinExistence type="predicted"/>
<keyword evidence="1" id="KW-0812">Transmembrane</keyword>
<keyword evidence="1" id="KW-1133">Transmembrane helix</keyword>
<evidence type="ECO:0000313" key="2">
    <source>
        <dbReference type="EMBL" id="AFA40279.1"/>
    </source>
</evidence>
<dbReference type="Proteomes" id="UP000009062">
    <property type="component" value="Chromosome"/>
</dbReference>
<dbReference type="AlphaFoldDB" id="H6QD11"/>
<feature type="transmembrane region" description="Helical" evidence="1">
    <location>
        <begin position="89"/>
        <end position="109"/>
    </location>
</feature>
<evidence type="ECO:0000313" key="3">
    <source>
        <dbReference type="Proteomes" id="UP000009062"/>
    </source>
</evidence>
<dbReference type="EMBL" id="CP003316">
    <property type="protein sequence ID" value="AFA40279.1"/>
    <property type="molecule type" value="Genomic_DNA"/>
</dbReference>
<feature type="transmembrane region" description="Helical" evidence="1">
    <location>
        <begin position="38"/>
        <end position="59"/>
    </location>
</feature>
<reference evidence="2 3" key="1">
    <citation type="journal article" date="2012" name="Stand. Genomic Sci.">
        <title>Complete genome sequence of Pyrobaculum oguniense.</title>
        <authorList>
            <person name="Bernick D.L."/>
            <person name="Karplus K."/>
            <person name="Lui L.M."/>
            <person name="Coker J.K."/>
            <person name="Murphy J.N."/>
            <person name="Chan P.P."/>
            <person name="Cozen A.E."/>
            <person name="Lowe T.M."/>
        </authorList>
    </citation>
    <scope>NUCLEOTIDE SEQUENCE [LARGE SCALE GENOMIC DNA]</scope>
    <source>
        <strain evidence="2 3">TE7</strain>
    </source>
</reference>
<dbReference type="KEGG" id="pog:Pogu_2252"/>
<sequence length="111" mass="10993">MKTPEIDAVLRKGYALATDIPIALALAFGLMAGKKAAIAVAMASVAAGIGAGLGYYHFVRPDPGRATICGLYTATYVLHGGLIGAVRGILGAAVGAVIGGVGVYSSFAVGK</sequence>
<accession>H6QD11</accession>
<feature type="transmembrane region" description="Helical" evidence="1">
    <location>
        <begin position="66"/>
        <end position="83"/>
    </location>
</feature>
<organism evidence="2 3">
    <name type="scientific">Pyrobaculum oguniense (strain DSM 13380 / JCM 10595 / TE7)</name>
    <dbReference type="NCBI Taxonomy" id="698757"/>
    <lineage>
        <taxon>Archaea</taxon>
        <taxon>Thermoproteota</taxon>
        <taxon>Thermoprotei</taxon>
        <taxon>Thermoproteales</taxon>
        <taxon>Thermoproteaceae</taxon>
        <taxon>Pyrobaculum</taxon>
    </lineage>
</organism>
<keyword evidence="3" id="KW-1185">Reference proteome</keyword>